<dbReference type="OrthoDB" id="2344312at2759"/>
<dbReference type="AlphaFoldDB" id="A0A2T2NH64"/>
<dbReference type="PANTHER" id="PTHR35393">
    <property type="entry name" value="CHROMOSOME 1, WHOLE GENOME SHOTGUN SEQUENCE"/>
    <property type="match status" value="1"/>
</dbReference>
<gene>
    <name evidence="2" type="ORF">BS50DRAFT_602288</name>
</gene>
<dbReference type="PANTHER" id="PTHR35393:SF1">
    <property type="entry name" value="SNOAL-LIKE DOMAIN-CONTAINING PROTEIN"/>
    <property type="match status" value="1"/>
</dbReference>
<evidence type="ECO:0000313" key="3">
    <source>
        <dbReference type="Proteomes" id="UP000240883"/>
    </source>
</evidence>
<protein>
    <recommendedName>
        <fullName evidence="1">SigF-like NTF2-like domain-containing protein</fullName>
    </recommendedName>
</protein>
<dbReference type="InterPro" id="IPR057514">
    <property type="entry name" value="NTF2_SigF"/>
</dbReference>
<dbReference type="STRING" id="1448308.A0A2T2NH64"/>
<reference evidence="2 3" key="1">
    <citation type="journal article" date="2018" name="Front. Microbiol.">
        <title>Genome-Wide Analysis of Corynespora cassiicola Leaf Fall Disease Putative Effectors.</title>
        <authorList>
            <person name="Lopez D."/>
            <person name="Ribeiro S."/>
            <person name="Label P."/>
            <person name="Fumanal B."/>
            <person name="Venisse J.S."/>
            <person name="Kohler A."/>
            <person name="de Oliveira R.R."/>
            <person name="Labutti K."/>
            <person name="Lipzen A."/>
            <person name="Lail K."/>
            <person name="Bauer D."/>
            <person name="Ohm R.A."/>
            <person name="Barry K.W."/>
            <person name="Spatafora J."/>
            <person name="Grigoriev I.V."/>
            <person name="Martin F.M."/>
            <person name="Pujade-Renaud V."/>
        </authorList>
    </citation>
    <scope>NUCLEOTIDE SEQUENCE [LARGE SCALE GENOMIC DNA]</scope>
    <source>
        <strain evidence="2 3">Philippines</strain>
    </source>
</reference>
<keyword evidence="3" id="KW-1185">Reference proteome</keyword>
<sequence length="219" mass="25024">MENPVKEISGVIHLLTQSPPSQQRETIETYFTPNASFTHPFCRTGSWQNSRFLIHSIYRWYKIMSPRIDITVQSVAFDKPNLLLYVTLHQTFRIWALPLYAAPVSLTTVLTLERHPPDHKYYIAAQNDLYQVDQFVRFVWLGGWLLVRAWQFCATLLCLVGAGVLWPVSLVEEWYGEGEASGGGKRRRRRESGRAKGVVVDGIELRDLDKGGRESSGGR</sequence>
<evidence type="ECO:0000313" key="2">
    <source>
        <dbReference type="EMBL" id="PSN64709.1"/>
    </source>
</evidence>
<dbReference type="Pfam" id="PF24840">
    <property type="entry name" value="NTF2_SigF"/>
    <property type="match status" value="1"/>
</dbReference>
<dbReference type="EMBL" id="KZ678138">
    <property type="protein sequence ID" value="PSN64709.1"/>
    <property type="molecule type" value="Genomic_DNA"/>
</dbReference>
<feature type="domain" description="SigF-like NTF2-like" evidence="1">
    <location>
        <begin position="1"/>
        <end position="163"/>
    </location>
</feature>
<name>A0A2T2NH64_CORCC</name>
<evidence type="ECO:0000259" key="1">
    <source>
        <dbReference type="Pfam" id="PF24840"/>
    </source>
</evidence>
<accession>A0A2T2NH64</accession>
<organism evidence="2 3">
    <name type="scientific">Corynespora cassiicola Philippines</name>
    <dbReference type="NCBI Taxonomy" id="1448308"/>
    <lineage>
        <taxon>Eukaryota</taxon>
        <taxon>Fungi</taxon>
        <taxon>Dikarya</taxon>
        <taxon>Ascomycota</taxon>
        <taxon>Pezizomycotina</taxon>
        <taxon>Dothideomycetes</taxon>
        <taxon>Pleosporomycetidae</taxon>
        <taxon>Pleosporales</taxon>
        <taxon>Corynesporascaceae</taxon>
        <taxon>Corynespora</taxon>
    </lineage>
</organism>
<proteinExistence type="predicted"/>
<dbReference type="Proteomes" id="UP000240883">
    <property type="component" value="Unassembled WGS sequence"/>
</dbReference>